<keyword evidence="2" id="KW-1185">Reference proteome</keyword>
<dbReference type="AlphaFoldDB" id="A0AAV5CVD5"/>
<reference evidence="1" key="2">
    <citation type="submission" date="2021-12" db="EMBL/GenBank/DDBJ databases">
        <title>Resequencing data analysis of finger millet.</title>
        <authorList>
            <person name="Hatakeyama M."/>
            <person name="Aluri S."/>
            <person name="Balachadran M.T."/>
            <person name="Sivarajan S.R."/>
            <person name="Poveda L."/>
            <person name="Shimizu-Inatsugi R."/>
            <person name="Schlapbach R."/>
            <person name="Sreeman S.M."/>
            <person name="Shimizu K.K."/>
        </authorList>
    </citation>
    <scope>NUCLEOTIDE SEQUENCE</scope>
</reference>
<comment type="caution">
    <text evidence="1">The sequence shown here is derived from an EMBL/GenBank/DDBJ whole genome shotgun (WGS) entry which is preliminary data.</text>
</comment>
<dbReference type="Proteomes" id="UP001054889">
    <property type="component" value="Unassembled WGS sequence"/>
</dbReference>
<accession>A0AAV5CVD5</accession>
<organism evidence="1 2">
    <name type="scientific">Eleusine coracana subsp. coracana</name>
    <dbReference type="NCBI Taxonomy" id="191504"/>
    <lineage>
        <taxon>Eukaryota</taxon>
        <taxon>Viridiplantae</taxon>
        <taxon>Streptophyta</taxon>
        <taxon>Embryophyta</taxon>
        <taxon>Tracheophyta</taxon>
        <taxon>Spermatophyta</taxon>
        <taxon>Magnoliopsida</taxon>
        <taxon>Liliopsida</taxon>
        <taxon>Poales</taxon>
        <taxon>Poaceae</taxon>
        <taxon>PACMAD clade</taxon>
        <taxon>Chloridoideae</taxon>
        <taxon>Cynodonteae</taxon>
        <taxon>Eleusininae</taxon>
        <taxon>Eleusine</taxon>
    </lineage>
</organism>
<evidence type="ECO:0000313" key="2">
    <source>
        <dbReference type="Proteomes" id="UP001054889"/>
    </source>
</evidence>
<dbReference type="EMBL" id="BQKI01000009">
    <property type="protein sequence ID" value="GJN02594.1"/>
    <property type="molecule type" value="Genomic_DNA"/>
</dbReference>
<proteinExistence type="predicted"/>
<evidence type="ECO:0000313" key="1">
    <source>
        <dbReference type="EMBL" id="GJN02594.1"/>
    </source>
</evidence>
<name>A0AAV5CVD5_ELECO</name>
<sequence length="225" mass="25036">MNFKPATLSGFSKEAVGFEGADIGDCGCGEGGFFSLGRVVGSVVVPLPDFLTDLGAHPPTVEYKAMNLVNHTRDCPSLLIRNIETRGRISEVDEFMKSEKDTCRTTSEFVDDKHDALDQNLDLAGCKEGQRSATKDHKAEIMVSDDEGYNVDNVLAGSSHYDGSIYKNMELWWKTDYCIADRNENLIAILEIMLIDSNRLEHCQSYAMIPKLTLSHTLPVVRKMH</sequence>
<reference evidence="1" key="1">
    <citation type="journal article" date="2018" name="DNA Res.">
        <title>Multiple hybrid de novo genome assembly of finger millet, an orphan allotetraploid crop.</title>
        <authorList>
            <person name="Hatakeyama M."/>
            <person name="Aluri S."/>
            <person name="Balachadran M.T."/>
            <person name="Sivarajan S.R."/>
            <person name="Patrignani A."/>
            <person name="Gruter S."/>
            <person name="Poveda L."/>
            <person name="Shimizu-Inatsugi R."/>
            <person name="Baeten J."/>
            <person name="Francoijs K.J."/>
            <person name="Nataraja K.N."/>
            <person name="Reddy Y.A.N."/>
            <person name="Phadnis S."/>
            <person name="Ravikumar R.L."/>
            <person name="Schlapbach R."/>
            <person name="Sreeman S.M."/>
            <person name="Shimizu K.K."/>
        </authorList>
    </citation>
    <scope>NUCLEOTIDE SEQUENCE</scope>
</reference>
<protein>
    <submittedName>
        <fullName evidence="1">Uncharacterized protein</fullName>
    </submittedName>
</protein>
<gene>
    <name evidence="1" type="primary">ga19961</name>
    <name evidence="1" type="ORF">PR202_ga19961</name>
</gene>